<accession>A0A1G7X811</accession>
<evidence type="ECO:0000313" key="2">
    <source>
        <dbReference type="Proteomes" id="UP000199009"/>
    </source>
</evidence>
<dbReference type="Proteomes" id="UP000199009">
    <property type="component" value="Chromosome I"/>
</dbReference>
<name>A0A1G7X811_9MICO</name>
<dbReference type="AlphaFoldDB" id="A0A1G7X811"/>
<dbReference type="STRING" id="370764.SAMN04489810_1321"/>
<organism evidence="1 2">
    <name type="scientific">Microbacterium pygmaeum</name>
    <dbReference type="NCBI Taxonomy" id="370764"/>
    <lineage>
        <taxon>Bacteria</taxon>
        <taxon>Bacillati</taxon>
        <taxon>Actinomycetota</taxon>
        <taxon>Actinomycetes</taxon>
        <taxon>Micrococcales</taxon>
        <taxon>Microbacteriaceae</taxon>
        <taxon>Microbacterium</taxon>
    </lineage>
</organism>
<dbReference type="EMBL" id="LT629692">
    <property type="protein sequence ID" value="SDG79720.1"/>
    <property type="molecule type" value="Genomic_DNA"/>
</dbReference>
<reference evidence="1 2" key="1">
    <citation type="submission" date="2016-10" db="EMBL/GenBank/DDBJ databases">
        <authorList>
            <person name="de Groot N.N."/>
        </authorList>
    </citation>
    <scope>NUCLEOTIDE SEQUENCE [LARGE SCALE GENOMIC DNA]</scope>
    <source>
        <strain evidence="1 2">DSM 23142</strain>
    </source>
</reference>
<evidence type="ECO:0000313" key="1">
    <source>
        <dbReference type="EMBL" id="SDG79720.1"/>
    </source>
</evidence>
<protein>
    <submittedName>
        <fullName evidence="1">Uncharacterized protein</fullName>
    </submittedName>
</protein>
<proteinExistence type="predicted"/>
<keyword evidence="2" id="KW-1185">Reference proteome</keyword>
<sequence length="67" mass="7480">MQMIQPALHVRDPISNLTADAEAGRSAPRSTQIVDRLSMDTEVIGKLTCRKHWLQAQPGKLFSVHAR</sequence>
<gene>
    <name evidence="1" type="ORF">SAMN04489810_1321</name>
</gene>